<comment type="caution">
    <text evidence="5">The sequence shown here is derived from an EMBL/GenBank/DDBJ whole genome shotgun (WGS) entry which is preliminary data.</text>
</comment>
<feature type="domain" description="RING-type" evidence="4">
    <location>
        <begin position="124"/>
        <end position="166"/>
    </location>
</feature>
<organism evidence="5 6">
    <name type="scientific">Linum tenue</name>
    <dbReference type="NCBI Taxonomy" id="586396"/>
    <lineage>
        <taxon>Eukaryota</taxon>
        <taxon>Viridiplantae</taxon>
        <taxon>Streptophyta</taxon>
        <taxon>Embryophyta</taxon>
        <taxon>Tracheophyta</taxon>
        <taxon>Spermatophyta</taxon>
        <taxon>Magnoliopsida</taxon>
        <taxon>eudicotyledons</taxon>
        <taxon>Gunneridae</taxon>
        <taxon>Pentapetalae</taxon>
        <taxon>rosids</taxon>
        <taxon>fabids</taxon>
        <taxon>Malpighiales</taxon>
        <taxon>Linaceae</taxon>
        <taxon>Linum</taxon>
    </lineage>
</organism>
<dbReference type="InterPro" id="IPR013083">
    <property type="entry name" value="Znf_RING/FYVE/PHD"/>
</dbReference>
<sequence length="207" mass="21922">MEHPPPSIFISPDPPPFPDSASASASAAVSPSHRSVDMAPLEFVLALIAIITIPALIYTFFYSIKCPSSPSRPRSRRRRGDATSSDADTDDAPHPAAPPPPEKLREAAVKYRKESHAKEIGSECPVCLSVFADGESVKQLSACKHSFHSPCIDLWLNSHANCPVCRASVAVKIPPPAAAAAESSGGRRQGRGDQDLHQGLPDAGSLV</sequence>
<feature type="transmembrane region" description="Helical" evidence="3">
    <location>
        <begin position="43"/>
        <end position="64"/>
    </location>
</feature>
<dbReference type="GO" id="GO:0016567">
    <property type="term" value="P:protein ubiquitination"/>
    <property type="evidence" value="ECO:0007669"/>
    <property type="project" value="TreeGrafter"/>
</dbReference>
<dbReference type="GO" id="GO:0008270">
    <property type="term" value="F:zinc ion binding"/>
    <property type="evidence" value="ECO:0007669"/>
    <property type="project" value="UniProtKB-KW"/>
</dbReference>
<dbReference type="EMBL" id="CAMGYJ010000008">
    <property type="protein sequence ID" value="CAI0454376.1"/>
    <property type="molecule type" value="Genomic_DNA"/>
</dbReference>
<evidence type="ECO:0000259" key="4">
    <source>
        <dbReference type="PROSITE" id="PS50089"/>
    </source>
</evidence>
<dbReference type="SMART" id="SM00184">
    <property type="entry name" value="RING"/>
    <property type="match status" value="1"/>
</dbReference>
<proteinExistence type="predicted"/>
<dbReference type="SUPFAM" id="SSF57850">
    <property type="entry name" value="RING/U-box"/>
    <property type="match status" value="1"/>
</dbReference>
<feature type="region of interest" description="Disordered" evidence="2">
    <location>
        <begin position="1"/>
        <end position="24"/>
    </location>
</feature>
<keyword evidence="3" id="KW-1133">Transmembrane helix</keyword>
<keyword evidence="3" id="KW-0812">Transmembrane</keyword>
<dbReference type="Pfam" id="PF13639">
    <property type="entry name" value="zf-RING_2"/>
    <property type="match status" value="1"/>
</dbReference>
<name>A0AAV0N7N6_9ROSI</name>
<dbReference type="PANTHER" id="PTHR45676">
    <property type="entry name" value="RING-H2 FINGER PROTEIN ATL51-RELATED"/>
    <property type="match status" value="1"/>
</dbReference>
<keyword evidence="6" id="KW-1185">Reference proteome</keyword>
<dbReference type="InterPro" id="IPR001841">
    <property type="entry name" value="Znf_RING"/>
</dbReference>
<dbReference type="Proteomes" id="UP001154282">
    <property type="component" value="Unassembled WGS sequence"/>
</dbReference>
<reference evidence="5" key="1">
    <citation type="submission" date="2022-08" db="EMBL/GenBank/DDBJ databases">
        <authorList>
            <person name="Gutierrez-Valencia J."/>
        </authorList>
    </citation>
    <scope>NUCLEOTIDE SEQUENCE</scope>
</reference>
<dbReference type="Gene3D" id="3.30.40.10">
    <property type="entry name" value="Zinc/RING finger domain, C3HC4 (zinc finger)"/>
    <property type="match status" value="1"/>
</dbReference>
<evidence type="ECO:0000313" key="6">
    <source>
        <dbReference type="Proteomes" id="UP001154282"/>
    </source>
</evidence>
<keyword evidence="1" id="KW-0862">Zinc</keyword>
<dbReference type="AlphaFoldDB" id="A0AAV0N7N6"/>
<gene>
    <name evidence="5" type="ORF">LITE_LOCUS31941</name>
</gene>
<keyword evidence="1" id="KW-0863">Zinc-finger</keyword>
<dbReference type="PROSITE" id="PS50089">
    <property type="entry name" value="ZF_RING_2"/>
    <property type="match status" value="1"/>
</dbReference>
<evidence type="ECO:0000256" key="2">
    <source>
        <dbReference type="SAM" id="MobiDB-lite"/>
    </source>
</evidence>
<feature type="compositionally biased region" description="Pro residues" evidence="2">
    <location>
        <begin position="1"/>
        <end position="18"/>
    </location>
</feature>
<feature type="region of interest" description="Disordered" evidence="2">
    <location>
        <begin position="178"/>
        <end position="207"/>
    </location>
</feature>
<protein>
    <recommendedName>
        <fullName evidence="4">RING-type domain-containing protein</fullName>
    </recommendedName>
</protein>
<feature type="region of interest" description="Disordered" evidence="2">
    <location>
        <begin position="67"/>
        <end position="102"/>
    </location>
</feature>
<keyword evidence="1" id="KW-0479">Metal-binding</keyword>
<accession>A0AAV0N7N6</accession>
<evidence type="ECO:0000256" key="1">
    <source>
        <dbReference type="PROSITE-ProRule" id="PRU00175"/>
    </source>
</evidence>
<dbReference type="PANTHER" id="PTHR45676:SF88">
    <property type="entry name" value="RING-H2 FINGER PROTEIN ATL33"/>
    <property type="match status" value="1"/>
</dbReference>
<keyword evidence="3" id="KW-0472">Membrane</keyword>
<evidence type="ECO:0000313" key="5">
    <source>
        <dbReference type="EMBL" id="CAI0454376.1"/>
    </source>
</evidence>
<evidence type="ECO:0000256" key="3">
    <source>
        <dbReference type="SAM" id="Phobius"/>
    </source>
</evidence>